<accession>A0ABT3GW18</accession>
<comment type="caution">
    <text evidence="5">The sequence shown here is derived from an EMBL/GenBank/DDBJ whole genome shotgun (WGS) entry which is preliminary data.</text>
</comment>
<dbReference type="RefSeq" id="WP_264504842.1">
    <property type="nucleotide sequence ID" value="NZ_JAPDFL010000001.1"/>
</dbReference>
<comment type="subcellular location">
    <subcellularLocation>
        <location evidence="1">Periplasm</location>
    </subcellularLocation>
</comment>
<dbReference type="Proteomes" id="UP001208938">
    <property type="component" value="Unassembled WGS sequence"/>
</dbReference>
<feature type="signal peptide" evidence="4">
    <location>
        <begin position="1"/>
        <end position="24"/>
    </location>
</feature>
<reference evidence="5 6" key="1">
    <citation type="submission" date="2022-10" db="EMBL/GenBank/DDBJ databases">
        <title>Pararhodobacter sp. nov., isolated from marine algae.</title>
        <authorList>
            <person name="Choi B.J."/>
            <person name="Kim J.M."/>
            <person name="Lee J.K."/>
            <person name="Choi D.G."/>
            <person name="Jeon C.O."/>
        </authorList>
    </citation>
    <scope>NUCLEOTIDE SEQUENCE [LARGE SCALE GENOMIC DNA]</scope>
    <source>
        <strain evidence="5 6">ZQ420</strain>
    </source>
</reference>
<dbReference type="Pfam" id="PF03480">
    <property type="entry name" value="DctP"/>
    <property type="match status" value="1"/>
</dbReference>
<dbReference type="InterPro" id="IPR038404">
    <property type="entry name" value="TRAP_DctP_sf"/>
</dbReference>
<evidence type="ECO:0000256" key="3">
    <source>
        <dbReference type="ARBA" id="ARBA00022764"/>
    </source>
</evidence>
<evidence type="ECO:0000256" key="4">
    <source>
        <dbReference type="SAM" id="SignalP"/>
    </source>
</evidence>
<feature type="chain" id="PRO_5046076296" evidence="4">
    <location>
        <begin position="25"/>
        <end position="356"/>
    </location>
</feature>
<dbReference type="CDD" id="cd13666">
    <property type="entry name" value="PBP2_TRAP_DctP_like_1"/>
    <property type="match status" value="1"/>
</dbReference>
<dbReference type="NCBIfam" id="NF037995">
    <property type="entry name" value="TRAP_S1"/>
    <property type="match status" value="1"/>
</dbReference>
<dbReference type="InterPro" id="IPR018389">
    <property type="entry name" value="DctP_fam"/>
</dbReference>
<sequence length="356" mass="37987">MMTKTFGALALTASTLALTAPASATDTLRLTIAMGHPEVFLWVKHIHETFIPALERELARTGEVQVEWTEAYGGTLVRLGSEIESFQTGIMDVGQVSGVFNPAEAGILNVTYAMPFGPTDPAQVTAAAEEALRASGAQDLLQEATGVVYIGGGVAIDGYNIGANREIRSLSDMNGLRIGGAPSNHAWLDGSGAVAVGGSYTSFYNDIQTGVYSGHIGWITASTPARLYEVAPYWNQVDFGSMYIGGLGVSQARWDSFSDDTRQAFLTAAAEYTEAYHAEQAARYDAAREAYVAGGGEFVEMEPGERQHWIDAMTNPTTAFIAAAEARGEPGRGVLEAYRDLLGAQGFTFPRDYLAP</sequence>
<proteinExistence type="predicted"/>
<name>A0ABT3GW18_9RHOB</name>
<evidence type="ECO:0000313" key="5">
    <source>
        <dbReference type="EMBL" id="MCW1931751.1"/>
    </source>
</evidence>
<keyword evidence="2 4" id="KW-0732">Signal</keyword>
<dbReference type="PANTHER" id="PTHR33376:SF15">
    <property type="entry name" value="BLL6794 PROTEIN"/>
    <property type="match status" value="1"/>
</dbReference>
<organism evidence="5 6">
    <name type="scientific">Pararhodobacter zhoushanensis</name>
    <dbReference type="NCBI Taxonomy" id="2479545"/>
    <lineage>
        <taxon>Bacteria</taxon>
        <taxon>Pseudomonadati</taxon>
        <taxon>Pseudomonadota</taxon>
        <taxon>Alphaproteobacteria</taxon>
        <taxon>Rhodobacterales</taxon>
        <taxon>Paracoccaceae</taxon>
        <taxon>Pararhodobacter</taxon>
    </lineage>
</organism>
<evidence type="ECO:0000256" key="2">
    <source>
        <dbReference type="ARBA" id="ARBA00022729"/>
    </source>
</evidence>
<protein>
    <submittedName>
        <fullName evidence="5">C4-dicarboxylate TRAP transporter substrate-binding protein</fullName>
    </submittedName>
</protein>
<gene>
    <name evidence="5" type="ORF">OKW52_05605</name>
</gene>
<dbReference type="Gene3D" id="3.40.190.170">
    <property type="entry name" value="Bacterial extracellular solute-binding protein, family 7"/>
    <property type="match status" value="1"/>
</dbReference>
<evidence type="ECO:0000256" key="1">
    <source>
        <dbReference type="ARBA" id="ARBA00004418"/>
    </source>
</evidence>
<keyword evidence="3" id="KW-0574">Periplasm</keyword>
<evidence type="ECO:0000313" key="6">
    <source>
        <dbReference type="Proteomes" id="UP001208938"/>
    </source>
</evidence>
<dbReference type="EMBL" id="JAPDFL010000001">
    <property type="protein sequence ID" value="MCW1931751.1"/>
    <property type="molecule type" value="Genomic_DNA"/>
</dbReference>
<dbReference type="PANTHER" id="PTHR33376">
    <property type="match status" value="1"/>
</dbReference>
<keyword evidence="6" id="KW-1185">Reference proteome</keyword>